<dbReference type="AlphaFoldDB" id="A0A8H4VHM3"/>
<dbReference type="Proteomes" id="UP000521872">
    <property type="component" value="Unassembled WGS sequence"/>
</dbReference>
<proteinExistence type="predicted"/>
<feature type="compositionally biased region" description="Basic residues" evidence="1">
    <location>
        <begin position="70"/>
        <end position="81"/>
    </location>
</feature>
<comment type="caution">
    <text evidence="2">The sequence shown here is derived from an EMBL/GenBank/DDBJ whole genome shotgun (WGS) entry which is preliminary data.</text>
</comment>
<feature type="region of interest" description="Disordered" evidence="1">
    <location>
        <begin position="70"/>
        <end position="117"/>
    </location>
</feature>
<feature type="region of interest" description="Disordered" evidence="1">
    <location>
        <begin position="1"/>
        <end position="29"/>
    </location>
</feature>
<evidence type="ECO:0000256" key="1">
    <source>
        <dbReference type="SAM" id="MobiDB-lite"/>
    </source>
</evidence>
<reference evidence="2 3" key="1">
    <citation type="submission" date="2019-12" db="EMBL/GenBank/DDBJ databases">
        <authorList>
            <person name="Floudas D."/>
            <person name="Bentzer J."/>
            <person name="Ahren D."/>
            <person name="Johansson T."/>
            <person name="Persson P."/>
            <person name="Tunlid A."/>
        </authorList>
    </citation>
    <scope>NUCLEOTIDE SEQUENCE [LARGE SCALE GENOMIC DNA]</scope>
    <source>
        <strain evidence="2 3">CBS 102.39</strain>
    </source>
</reference>
<gene>
    <name evidence="2" type="ORF">D9613_012984</name>
</gene>
<evidence type="ECO:0000313" key="2">
    <source>
        <dbReference type="EMBL" id="KAF4609403.1"/>
    </source>
</evidence>
<sequence length="168" mass="19570">MMEVQRQAASTQFRPNPTRGNGCISTESHDRVESRTTIFNRHRLHHLSTPLDANRRCHHFDAHYDRLRENRRRPYVTRRRRWNEDGRNEENEQQRSPNATRRTSTALPRHVGNDVATMPAPLSDIECEEVASRERTQNGLGDNRWTARPQLEGHGDPVVASAWRMAEV</sequence>
<protein>
    <submittedName>
        <fullName evidence="2">Uncharacterized protein</fullName>
    </submittedName>
</protein>
<feature type="region of interest" description="Disordered" evidence="1">
    <location>
        <begin position="131"/>
        <end position="155"/>
    </location>
</feature>
<evidence type="ECO:0000313" key="3">
    <source>
        <dbReference type="Proteomes" id="UP000521872"/>
    </source>
</evidence>
<keyword evidence="3" id="KW-1185">Reference proteome</keyword>
<accession>A0A8H4VHM3</accession>
<name>A0A8H4VHM3_9AGAR</name>
<feature type="compositionally biased region" description="Polar residues" evidence="1">
    <location>
        <begin position="7"/>
        <end position="26"/>
    </location>
</feature>
<feature type="compositionally biased region" description="Basic and acidic residues" evidence="1">
    <location>
        <begin position="82"/>
        <end position="93"/>
    </location>
</feature>
<feature type="compositionally biased region" description="Polar residues" evidence="1">
    <location>
        <begin position="94"/>
        <end position="106"/>
    </location>
</feature>
<organism evidence="2 3">
    <name type="scientific">Agrocybe pediades</name>
    <dbReference type="NCBI Taxonomy" id="84607"/>
    <lineage>
        <taxon>Eukaryota</taxon>
        <taxon>Fungi</taxon>
        <taxon>Dikarya</taxon>
        <taxon>Basidiomycota</taxon>
        <taxon>Agaricomycotina</taxon>
        <taxon>Agaricomycetes</taxon>
        <taxon>Agaricomycetidae</taxon>
        <taxon>Agaricales</taxon>
        <taxon>Agaricineae</taxon>
        <taxon>Strophariaceae</taxon>
        <taxon>Agrocybe</taxon>
    </lineage>
</organism>
<dbReference type="EMBL" id="JAACJL010000065">
    <property type="protein sequence ID" value="KAF4609403.1"/>
    <property type="molecule type" value="Genomic_DNA"/>
</dbReference>